<proteinExistence type="predicted"/>
<dbReference type="Proteomes" id="UP000320390">
    <property type="component" value="Chromosome"/>
</dbReference>
<protein>
    <recommendedName>
        <fullName evidence="5">Lipopolysaccharide core heptosyltransferase RfaQ</fullName>
    </recommendedName>
</protein>
<evidence type="ECO:0000313" key="4">
    <source>
        <dbReference type="Proteomes" id="UP000320390"/>
    </source>
</evidence>
<dbReference type="Gene3D" id="3.40.50.2000">
    <property type="entry name" value="Glycogen Phosphorylase B"/>
    <property type="match status" value="2"/>
</dbReference>
<organism evidence="3 4">
    <name type="scientific">Saltatorellus ferox</name>
    <dbReference type="NCBI Taxonomy" id="2528018"/>
    <lineage>
        <taxon>Bacteria</taxon>
        <taxon>Pseudomonadati</taxon>
        <taxon>Planctomycetota</taxon>
        <taxon>Planctomycetia</taxon>
        <taxon>Planctomycetia incertae sedis</taxon>
        <taxon>Saltatorellus</taxon>
    </lineage>
</organism>
<accession>A0A518EWN0</accession>
<name>A0A518EWN0_9BACT</name>
<dbReference type="InterPro" id="IPR002201">
    <property type="entry name" value="Glyco_trans_9"/>
</dbReference>
<dbReference type="InterPro" id="IPR051199">
    <property type="entry name" value="LPS_LOS_Heptosyltrfase"/>
</dbReference>
<evidence type="ECO:0008006" key="5">
    <source>
        <dbReference type="Google" id="ProtNLM"/>
    </source>
</evidence>
<dbReference type="GO" id="GO:0008713">
    <property type="term" value="F:ADP-heptose-lipopolysaccharide heptosyltransferase activity"/>
    <property type="evidence" value="ECO:0007669"/>
    <property type="project" value="TreeGrafter"/>
</dbReference>
<dbReference type="EMBL" id="CP036434">
    <property type="protein sequence ID" value="QDV08480.1"/>
    <property type="molecule type" value="Genomic_DNA"/>
</dbReference>
<evidence type="ECO:0000313" key="3">
    <source>
        <dbReference type="EMBL" id="QDV08480.1"/>
    </source>
</evidence>
<dbReference type="GO" id="GO:0005829">
    <property type="term" value="C:cytosol"/>
    <property type="evidence" value="ECO:0007669"/>
    <property type="project" value="TreeGrafter"/>
</dbReference>
<evidence type="ECO:0000256" key="2">
    <source>
        <dbReference type="ARBA" id="ARBA00022679"/>
    </source>
</evidence>
<dbReference type="GO" id="GO:0009244">
    <property type="term" value="P:lipopolysaccharide core region biosynthetic process"/>
    <property type="evidence" value="ECO:0007669"/>
    <property type="project" value="TreeGrafter"/>
</dbReference>
<reference evidence="3 4" key="1">
    <citation type="submission" date="2019-02" db="EMBL/GenBank/DDBJ databases">
        <title>Deep-cultivation of Planctomycetes and their phenomic and genomic characterization uncovers novel biology.</title>
        <authorList>
            <person name="Wiegand S."/>
            <person name="Jogler M."/>
            <person name="Boedeker C."/>
            <person name="Pinto D."/>
            <person name="Vollmers J."/>
            <person name="Rivas-Marin E."/>
            <person name="Kohn T."/>
            <person name="Peeters S.H."/>
            <person name="Heuer A."/>
            <person name="Rast P."/>
            <person name="Oberbeckmann S."/>
            <person name="Bunk B."/>
            <person name="Jeske O."/>
            <person name="Meyerdierks A."/>
            <person name="Storesund J.E."/>
            <person name="Kallscheuer N."/>
            <person name="Luecker S."/>
            <person name="Lage O.M."/>
            <person name="Pohl T."/>
            <person name="Merkel B.J."/>
            <person name="Hornburger P."/>
            <person name="Mueller R.-W."/>
            <person name="Bruemmer F."/>
            <person name="Labrenz M."/>
            <person name="Spormann A.M."/>
            <person name="Op den Camp H."/>
            <person name="Overmann J."/>
            <person name="Amann R."/>
            <person name="Jetten M.S.M."/>
            <person name="Mascher T."/>
            <person name="Medema M.H."/>
            <person name="Devos D.P."/>
            <person name="Kaster A.-K."/>
            <person name="Ovreas L."/>
            <person name="Rohde M."/>
            <person name="Galperin M.Y."/>
            <person name="Jogler C."/>
        </authorList>
    </citation>
    <scope>NUCLEOTIDE SEQUENCE [LARGE SCALE GENOMIC DNA]</scope>
    <source>
        <strain evidence="3 4">Poly30</strain>
    </source>
</reference>
<sequence length="374" mass="40006">MSQRTLCGDPWGVNSLLVIKTGALGDVLRTTSILAGLHKKYPGVAVTWLTADAAKPLVDRHRGIERVVTCDVKDEASIERVAEDLAGITWDWILSLDDEEPLCQLATALPHRRLSGAFLTQSGERAYTDDVEPWFGMGLLSRDGKAAADQRKIDNQRSHPEIFADMFGIEAGRPELPLPSDAVAAAQAFASKMGLRRDTLVVGLNTGAGGRWTSKGLPVDRVVGYARALVTALDQPVVFLVLGGPPERERNDEILAGINRLGLDARAIDGGTENALPTFAGFVGLSDVLLTSDSLALHVGVAMNVSIVSFFAPTSAAEIELYGLGTKVVSTSADYCSYSKTADNSSITVERLVAATIEVLEAKSDQRRLIPRPA</sequence>
<dbReference type="AlphaFoldDB" id="A0A518EWN0"/>
<keyword evidence="1" id="KW-0328">Glycosyltransferase</keyword>
<keyword evidence="4" id="KW-1185">Reference proteome</keyword>
<dbReference type="SUPFAM" id="SSF53756">
    <property type="entry name" value="UDP-Glycosyltransferase/glycogen phosphorylase"/>
    <property type="match status" value="1"/>
</dbReference>
<dbReference type="CDD" id="cd03789">
    <property type="entry name" value="GT9_LPS_heptosyltransferase"/>
    <property type="match status" value="1"/>
</dbReference>
<keyword evidence="2" id="KW-0808">Transferase</keyword>
<gene>
    <name evidence="3" type="ORF">Poly30_40270</name>
</gene>
<dbReference type="PANTHER" id="PTHR30160">
    <property type="entry name" value="TETRAACYLDISACCHARIDE 4'-KINASE-RELATED"/>
    <property type="match status" value="1"/>
</dbReference>
<evidence type="ECO:0000256" key="1">
    <source>
        <dbReference type="ARBA" id="ARBA00022676"/>
    </source>
</evidence>